<dbReference type="PANTHER" id="PTHR44281">
    <property type="entry name" value="SPINDLE ASSEMBLY ABNORMAL PROTEIN 6 HOMOLOG"/>
    <property type="match status" value="1"/>
</dbReference>
<feature type="coiled-coil region" evidence="6">
    <location>
        <begin position="419"/>
        <end position="474"/>
    </location>
</feature>
<proteinExistence type="predicted"/>
<feature type="domain" description="Spindle assembly abnormal protein 6 N-terminal" evidence="8">
    <location>
        <begin position="7"/>
        <end position="138"/>
    </location>
</feature>
<evidence type="ECO:0000256" key="5">
    <source>
        <dbReference type="ARBA" id="ARBA00023306"/>
    </source>
</evidence>
<comment type="subcellular location">
    <subcellularLocation>
        <location evidence="1">Cytoplasm</location>
        <location evidence="1">Cytoskeleton</location>
        <location evidence="1">Microtubule organizing center</location>
        <location evidence="1">Centrosome</location>
    </subcellularLocation>
</comment>
<dbReference type="OrthoDB" id="1909785at2759"/>
<dbReference type="OMA" id="HMAMKIK"/>
<evidence type="ECO:0000256" key="1">
    <source>
        <dbReference type="ARBA" id="ARBA00004300"/>
    </source>
</evidence>
<dbReference type="InterPro" id="IPR032396">
    <property type="entry name" value="SAS-6_N"/>
</dbReference>
<reference evidence="9 10" key="1">
    <citation type="journal article" date="2014" name="Nat. Commun.">
        <title>Klebsormidium flaccidum genome reveals primary factors for plant terrestrial adaptation.</title>
        <authorList>
            <person name="Hori K."/>
            <person name="Maruyama F."/>
            <person name="Fujisawa T."/>
            <person name="Togashi T."/>
            <person name="Yamamoto N."/>
            <person name="Seo M."/>
            <person name="Sato S."/>
            <person name="Yamada T."/>
            <person name="Mori H."/>
            <person name="Tajima N."/>
            <person name="Moriyama T."/>
            <person name="Ikeuchi M."/>
            <person name="Watanabe M."/>
            <person name="Wada H."/>
            <person name="Kobayashi K."/>
            <person name="Saito M."/>
            <person name="Masuda T."/>
            <person name="Sasaki-Sekimoto Y."/>
            <person name="Mashiguchi K."/>
            <person name="Awai K."/>
            <person name="Shimojima M."/>
            <person name="Masuda S."/>
            <person name="Iwai M."/>
            <person name="Nobusawa T."/>
            <person name="Narise T."/>
            <person name="Kondo S."/>
            <person name="Saito H."/>
            <person name="Sato R."/>
            <person name="Murakawa M."/>
            <person name="Ihara Y."/>
            <person name="Oshima-Yamada Y."/>
            <person name="Ohtaka K."/>
            <person name="Satoh M."/>
            <person name="Sonobe K."/>
            <person name="Ishii M."/>
            <person name="Ohtani R."/>
            <person name="Kanamori-Sato M."/>
            <person name="Honoki R."/>
            <person name="Miyazaki D."/>
            <person name="Mochizuki H."/>
            <person name="Umetsu J."/>
            <person name="Higashi K."/>
            <person name="Shibata D."/>
            <person name="Kamiya Y."/>
            <person name="Sato N."/>
            <person name="Nakamura Y."/>
            <person name="Tabata S."/>
            <person name="Ida S."/>
            <person name="Kurokawa K."/>
            <person name="Ohta H."/>
        </authorList>
    </citation>
    <scope>NUCLEOTIDE SEQUENCE [LARGE SCALE GENOMIC DNA]</scope>
    <source>
        <strain evidence="9 10">NIES-2285</strain>
    </source>
</reference>
<dbReference type="EMBL" id="DF237405">
    <property type="protein sequence ID" value="GAQ88756.1"/>
    <property type="molecule type" value="Genomic_DNA"/>
</dbReference>
<evidence type="ECO:0000256" key="6">
    <source>
        <dbReference type="SAM" id="Coils"/>
    </source>
</evidence>
<sequence>MEDMNDLFEKPVPVRISKAGHEDRQEELSVRITLGSSRQNRNTRVLRVQLTSEADPFFVHTLEVSEEDFQSLKVEQCILVDFATFPSKFIELLEKCVEARVQASPRFVAILRLRGGDSSVSIVETNQFKHLSHISLNFRPGNDAAVKQYLAGRLAEFKAANHDYHEKLTRALHMLDTAQKDNSRLASEVSKLKDSNTRYVSELKGEQALAVTAEKEKALQDLTSLKDRLERERLETEARYRAQNDKLQERNTDLDKQVRSLLDTKYALETRLAELNGKLNAVDDDLQQMQKECEKLRADNKALDGEKHEAEKVLNRHLIRLSALEQQVHDKEELLSKVSQQLESEQSHRAAVEQSWKESQAAAARAEERVTASAAEINKGNQIIEKLQTELRASRSKLKLKAAVTAQQENLLAERQATIEKSLRENSAVREQVAELKAENETLRSKAADLKAKLDEAQETLKSDQQMIQWLNTQVTEAQLGKLNSGPAATRFSFKPITSFTAPSAAPDAAARPSAGTSYGASIPAPTTRPFTSVPQPHSSAYKAPTAAGGAPLYTRPGSGPASGVPSTTTSYKPPSSTYASIPPAGGKVLYKPPNGSDGDRLSSATLGLWQAQEGARPGAFDTGYRRPVSSGLGVGGFGSLNAGKSREDVGVQRIPTPLPAVATTG</sequence>
<evidence type="ECO:0000256" key="3">
    <source>
        <dbReference type="ARBA" id="ARBA00023054"/>
    </source>
</evidence>
<feature type="compositionally biased region" description="Low complexity" evidence="7">
    <location>
        <begin position="566"/>
        <end position="579"/>
    </location>
</feature>
<evidence type="ECO:0000256" key="4">
    <source>
        <dbReference type="ARBA" id="ARBA00023212"/>
    </source>
</evidence>
<evidence type="ECO:0000313" key="9">
    <source>
        <dbReference type="EMBL" id="GAQ88756.1"/>
    </source>
</evidence>
<feature type="coiled-coil region" evidence="6">
    <location>
        <begin position="175"/>
        <end position="341"/>
    </location>
</feature>
<keyword evidence="5" id="KW-0131">Cell cycle</keyword>
<dbReference type="Gene3D" id="2.170.210.20">
    <property type="entry name" value="Spindle assembly abnormal protein 6, N-terminal domain"/>
    <property type="match status" value="1"/>
</dbReference>
<name>A0A1Y1IJ66_KLENI</name>
<protein>
    <submittedName>
        <fullName evidence="9">ER-Golgi vesicle-tethering protein/Myosin class II heavy chain</fullName>
    </submittedName>
</protein>
<dbReference type="CDD" id="cd10142">
    <property type="entry name" value="HD_SAS6_N"/>
    <property type="match status" value="1"/>
</dbReference>
<feature type="compositionally biased region" description="Polar residues" evidence="7">
    <location>
        <begin position="529"/>
        <end position="539"/>
    </location>
</feature>
<dbReference type="InterPro" id="IPR038558">
    <property type="entry name" value="SAS-6_N_sf"/>
</dbReference>
<evidence type="ECO:0000256" key="2">
    <source>
        <dbReference type="ARBA" id="ARBA00022490"/>
    </source>
</evidence>
<keyword evidence="10" id="KW-1185">Reference proteome</keyword>
<feature type="compositionally biased region" description="Low complexity" evidence="7">
    <location>
        <begin position="502"/>
        <end position="517"/>
    </location>
</feature>
<dbReference type="Pfam" id="PF16531">
    <property type="entry name" value="SAS-6_N"/>
    <property type="match status" value="1"/>
</dbReference>
<dbReference type="PANTHER" id="PTHR44281:SF2">
    <property type="entry name" value="SPINDLE ASSEMBLY ABNORMAL PROTEIN 6 HOMOLOG"/>
    <property type="match status" value="1"/>
</dbReference>
<evidence type="ECO:0000313" key="10">
    <source>
        <dbReference type="Proteomes" id="UP000054558"/>
    </source>
</evidence>
<dbReference type="Proteomes" id="UP000054558">
    <property type="component" value="Unassembled WGS sequence"/>
</dbReference>
<dbReference type="AlphaFoldDB" id="A0A1Y1IJ66"/>
<accession>A0A1Y1IJ66</accession>
<gene>
    <name evidence="9" type="ORF">KFL_004560170</name>
</gene>
<evidence type="ECO:0000256" key="7">
    <source>
        <dbReference type="SAM" id="MobiDB-lite"/>
    </source>
</evidence>
<keyword evidence="2" id="KW-0963">Cytoplasm</keyword>
<evidence type="ECO:0000259" key="8">
    <source>
        <dbReference type="Pfam" id="PF16531"/>
    </source>
</evidence>
<organism evidence="9 10">
    <name type="scientific">Klebsormidium nitens</name>
    <name type="common">Green alga</name>
    <name type="synonym">Ulothrix nitens</name>
    <dbReference type="NCBI Taxonomy" id="105231"/>
    <lineage>
        <taxon>Eukaryota</taxon>
        <taxon>Viridiplantae</taxon>
        <taxon>Streptophyta</taxon>
        <taxon>Klebsormidiophyceae</taxon>
        <taxon>Klebsormidiales</taxon>
        <taxon>Klebsormidiaceae</taxon>
        <taxon>Klebsormidium</taxon>
    </lineage>
</organism>
<keyword evidence="4" id="KW-0206">Cytoskeleton</keyword>
<keyword evidence="3 6" id="KW-0175">Coiled coil</keyword>
<dbReference type="STRING" id="105231.A0A1Y1IJ66"/>
<feature type="region of interest" description="Disordered" evidence="7">
    <location>
        <begin position="502"/>
        <end position="579"/>
    </location>
</feature>